<dbReference type="PANTHER" id="PTHR12318">
    <property type="entry name" value="TESTOSTERONE-REGULATED PROTEIN RP2"/>
    <property type="match status" value="1"/>
</dbReference>
<protein>
    <submittedName>
        <fullName evidence="8">Unannotated protein</fullName>
    </submittedName>
</protein>
<dbReference type="PROSITE" id="PS51462">
    <property type="entry name" value="NUDIX"/>
    <property type="match status" value="1"/>
</dbReference>
<evidence type="ECO:0000256" key="5">
    <source>
        <dbReference type="ARBA" id="ARBA00022842"/>
    </source>
</evidence>
<keyword evidence="4" id="KW-0378">Hydrolase</keyword>
<accession>A0A6J7PAX9</accession>
<evidence type="ECO:0000256" key="4">
    <source>
        <dbReference type="ARBA" id="ARBA00022801"/>
    </source>
</evidence>
<dbReference type="Gene3D" id="3.90.79.10">
    <property type="entry name" value="Nucleoside Triphosphate Pyrophosphohydrolase"/>
    <property type="match status" value="1"/>
</dbReference>
<keyword evidence="6" id="KW-0464">Manganese</keyword>
<dbReference type="InterPro" id="IPR000086">
    <property type="entry name" value="NUDIX_hydrolase_dom"/>
</dbReference>
<evidence type="ECO:0000256" key="2">
    <source>
        <dbReference type="ARBA" id="ARBA00001946"/>
    </source>
</evidence>
<dbReference type="GO" id="GO:0016818">
    <property type="term" value="F:hydrolase activity, acting on acid anhydrides, in phosphorus-containing anhydrides"/>
    <property type="evidence" value="ECO:0007669"/>
    <property type="project" value="InterPro"/>
</dbReference>
<dbReference type="PANTHER" id="PTHR12318:SF0">
    <property type="entry name" value="ACYL-COENZYME A DIPHOSPHATASE NUDT19"/>
    <property type="match status" value="1"/>
</dbReference>
<dbReference type="EMBL" id="CAFBOR010000278">
    <property type="protein sequence ID" value="CAB5001645.1"/>
    <property type="molecule type" value="Genomic_DNA"/>
</dbReference>
<proteinExistence type="predicted"/>
<gene>
    <name evidence="8" type="ORF">UFOPK3974_01545</name>
</gene>
<dbReference type="InterPro" id="IPR015797">
    <property type="entry name" value="NUDIX_hydrolase-like_dom_sf"/>
</dbReference>
<sequence>MASSAASDLGVAPPVREAATVMLVRDAPHLEVFMLRRNLGALWVGGAHVFPGGAVDAGDRDERLLSRCDGPDDVTASRLLGHDSGGLGYWVAAIRETFEEAGVLLARHSDGSLIDPNDAAWGRLVDARYSLNAGECSFVEVVESEDLMLACSSLMLFSHWITPVGMPRRYDTWFFVAAAPEGHSYLHDDGETVESAWKRPPEAVAEAERDEIDLILPTRRSLDALSHFLNTEGLFSHIEEHAGEGNQRLPMVLDIAGGERLALPGETTSSARSS</sequence>
<comment type="cofactor">
    <cofactor evidence="1">
        <name>Mn(2+)</name>
        <dbReference type="ChEBI" id="CHEBI:29035"/>
    </cofactor>
</comment>
<evidence type="ECO:0000256" key="6">
    <source>
        <dbReference type="ARBA" id="ARBA00023211"/>
    </source>
</evidence>
<dbReference type="GO" id="GO:0046872">
    <property type="term" value="F:metal ion binding"/>
    <property type="evidence" value="ECO:0007669"/>
    <property type="project" value="UniProtKB-KW"/>
</dbReference>
<dbReference type="SUPFAM" id="SSF55811">
    <property type="entry name" value="Nudix"/>
    <property type="match status" value="1"/>
</dbReference>
<evidence type="ECO:0000256" key="3">
    <source>
        <dbReference type="ARBA" id="ARBA00022723"/>
    </source>
</evidence>
<evidence type="ECO:0000259" key="7">
    <source>
        <dbReference type="PROSITE" id="PS51462"/>
    </source>
</evidence>
<comment type="cofactor">
    <cofactor evidence="2">
        <name>Mg(2+)</name>
        <dbReference type="ChEBI" id="CHEBI:18420"/>
    </cofactor>
</comment>
<feature type="domain" description="Nudix hydrolase" evidence="7">
    <location>
        <begin position="14"/>
        <end position="221"/>
    </location>
</feature>
<evidence type="ECO:0000313" key="8">
    <source>
        <dbReference type="EMBL" id="CAB5001645.1"/>
    </source>
</evidence>
<name>A0A6J7PAX9_9ZZZZ</name>
<evidence type="ECO:0000256" key="1">
    <source>
        <dbReference type="ARBA" id="ARBA00001936"/>
    </source>
</evidence>
<keyword evidence="5" id="KW-0460">Magnesium</keyword>
<dbReference type="CDD" id="cd18870">
    <property type="entry name" value="NUDIX_AcylCoAdiphos_Nudt19"/>
    <property type="match status" value="1"/>
</dbReference>
<reference evidence="8" key="1">
    <citation type="submission" date="2020-05" db="EMBL/GenBank/DDBJ databases">
        <authorList>
            <person name="Chiriac C."/>
            <person name="Salcher M."/>
            <person name="Ghai R."/>
            <person name="Kavagutti S V."/>
        </authorList>
    </citation>
    <scope>NUCLEOTIDE SEQUENCE</scope>
</reference>
<dbReference type="AlphaFoldDB" id="A0A6J7PAX9"/>
<organism evidence="8">
    <name type="scientific">freshwater metagenome</name>
    <dbReference type="NCBI Taxonomy" id="449393"/>
    <lineage>
        <taxon>unclassified sequences</taxon>
        <taxon>metagenomes</taxon>
        <taxon>ecological metagenomes</taxon>
    </lineage>
</organism>
<dbReference type="InterPro" id="IPR039121">
    <property type="entry name" value="NUDT19"/>
</dbReference>
<keyword evidence="3" id="KW-0479">Metal-binding</keyword>